<proteinExistence type="predicted"/>
<dbReference type="InterPro" id="IPR029000">
    <property type="entry name" value="Cyclophilin-like_dom_sf"/>
</dbReference>
<evidence type="ECO:0000259" key="1">
    <source>
        <dbReference type="Pfam" id="PF18050"/>
    </source>
</evidence>
<gene>
    <name evidence="2" type="ORF">G6534_05020</name>
</gene>
<feature type="domain" description="Cyclophilin-like" evidence="1">
    <location>
        <begin position="6"/>
        <end position="113"/>
    </location>
</feature>
<organism evidence="2 3">
    <name type="scientific">Companilactobacillus pabuli</name>
    <dbReference type="NCBI Taxonomy" id="2714036"/>
    <lineage>
        <taxon>Bacteria</taxon>
        <taxon>Bacillati</taxon>
        <taxon>Bacillota</taxon>
        <taxon>Bacilli</taxon>
        <taxon>Lactobacillales</taxon>
        <taxon>Lactobacillaceae</taxon>
        <taxon>Companilactobacillus</taxon>
    </lineage>
</organism>
<dbReference type="KEGG" id="cpab:G6534_05020"/>
<evidence type="ECO:0000313" key="2">
    <source>
        <dbReference type="EMBL" id="QMT84021.1"/>
    </source>
</evidence>
<dbReference type="SUPFAM" id="SSF50891">
    <property type="entry name" value="Cyclophilin-like"/>
    <property type="match status" value="1"/>
</dbReference>
<dbReference type="EMBL" id="CP049366">
    <property type="protein sequence ID" value="QMT84021.1"/>
    <property type="molecule type" value="Genomic_DNA"/>
</dbReference>
<dbReference type="AlphaFoldDB" id="A0A7L7KW23"/>
<keyword evidence="3" id="KW-1185">Reference proteome</keyword>
<sequence length="118" mass="13343">MTQVKIIVDDKELIADFNNGDTAKELLTRFPMKLEMMNLYSREMTYRFPEALPAKKKTTSGYEVGDIAYWAPRHSFVIFYKQTGEVIGDLQKIGHINSDISFFNGSGNVPVNFVLGDG</sequence>
<accession>A0A7L7KW23</accession>
<dbReference type="RefSeq" id="WP_059073371.1">
    <property type="nucleotide sequence ID" value="NZ_CP049366.1"/>
</dbReference>
<dbReference type="InterPro" id="IPR041183">
    <property type="entry name" value="Cyclophilin-like"/>
</dbReference>
<name>A0A7L7KW23_9LACO</name>
<dbReference type="Proteomes" id="UP000514410">
    <property type="component" value="Chromosome"/>
</dbReference>
<protein>
    <recommendedName>
        <fullName evidence="1">Cyclophilin-like domain-containing protein</fullName>
    </recommendedName>
</protein>
<evidence type="ECO:0000313" key="3">
    <source>
        <dbReference type="Proteomes" id="UP000514410"/>
    </source>
</evidence>
<reference evidence="2 3" key="1">
    <citation type="submission" date="2020-02" db="EMBL/GenBank/DDBJ databases">
        <title>Complete Genome Sequence of Lactobacillus sp. NFFJ11 Isolated from animal feed.</title>
        <authorList>
            <person name="Jung J.Y."/>
        </authorList>
    </citation>
    <scope>NUCLEOTIDE SEQUENCE [LARGE SCALE GENOMIC DNA]</scope>
    <source>
        <strain evidence="2 3">NFFJ11</strain>
    </source>
</reference>
<dbReference type="Pfam" id="PF18050">
    <property type="entry name" value="Cyclophil_like2"/>
    <property type="match status" value="1"/>
</dbReference>
<dbReference type="Gene3D" id="2.40.100.20">
    <property type="match status" value="1"/>
</dbReference>